<keyword evidence="5 8" id="KW-1133">Transmembrane helix</keyword>
<comment type="similarity">
    <text evidence="2">Belongs to the CRT-like transporter family.</text>
</comment>
<feature type="compositionally biased region" description="Low complexity" evidence="7">
    <location>
        <begin position="68"/>
        <end position="88"/>
    </location>
</feature>
<evidence type="ECO:0000256" key="3">
    <source>
        <dbReference type="ARBA" id="ARBA00022448"/>
    </source>
</evidence>
<reference evidence="10" key="2">
    <citation type="journal article" date="2017" name="Nat. Plants">
        <title>The Aegilops tauschii genome reveals multiple impacts of transposons.</title>
        <authorList>
            <person name="Zhao G."/>
            <person name="Zou C."/>
            <person name="Li K."/>
            <person name="Wang K."/>
            <person name="Li T."/>
            <person name="Gao L."/>
            <person name="Zhang X."/>
            <person name="Wang H."/>
            <person name="Yang Z."/>
            <person name="Liu X."/>
            <person name="Jiang W."/>
            <person name="Mao L."/>
            <person name="Kong X."/>
            <person name="Jiao Y."/>
            <person name="Jia J."/>
        </authorList>
    </citation>
    <scope>NUCLEOTIDE SEQUENCE [LARGE SCALE GENOMIC DNA]</scope>
    <source>
        <strain evidence="10">cv. AL8/78</strain>
    </source>
</reference>
<keyword evidence="6 8" id="KW-0472">Membrane</keyword>
<dbReference type="PANTHER" id="PTHR31326">
    <property type="entry name" value="PROTEIN CLT2, CHLOROPLASTIC"/>
    <property type="match status" value="1"/>
</dbReference>
<evidence type="ECO:0000256" key="8">
    <source>
        <dbReference type="SAM" id="Phobius"/>
    </source>
</evidence>
<protein>
    <submittedName>
        <fullName evidence="9">Uncharacterized protein</fullName>
    </submittedName>
</protein>
<accession>A0A453GPS4</accession>
<reference evidence="9" key="5">
    <citation type="journal article" date="2021" name="G3 (Bethesda)">
        <title>Aegilops tauschii genome assembly Aet v5.0 features greater sequence contiguity and improved annotation.</title>
        <authorList>
            <person name="Wang L."/>
            <person name="Zhu T."/>
            <person name="Rodriguez J.C."/>
            <person name="Deal K.R."/>
            <person name="Dubcovsky J."/>
            <person name="McGuire P.E."/>
            <person name="Lux T."/>
            <person name="Spannagl M."/>
            <person name="Mayer K.F.X."/>
            <person name="Baldrich P."/>
            <person name="Meyers B.C."/>
            <person name="Huo N."/>
            <person name="Gu Y.Q."/>
            <person name="Zhou H."/>
            <person name="Devos K.M."/>
            <person name="Bennetzen J.L."/>
            <person name="Unver T."/>
            <person name="Budak H."/>
            <person name="Gulick P.J."/>
            <person name="Galiba G."/>
            <person name="Kalapos B."/>
            <person name="Nelson D.R."/>
            <person name="Li P."/>
            <person name="You F.M."/>
            <person name="Luo M.C."/>
            <person name="Dvorak J."/>
        </authorList>
    </citation>
    <scope>NUCLEOTIDE SEQUENCE [LARGE SCALE GENOMIC DNA]</scope>
    <source>
        <strain evidence="9">cv. AL8/78</strain>
    </source>
</reference>
<reference evidence="9" key="3">
    <citation type="journal article" date="2017" name="Nature">
        <title>Genome sequence of the progenitor of the wheat D genome Aegilops tauschii.</title>
        <authorList>
            <person name="Luo M.C."/>
            <person name="Gu Y.Q."/>
            <person name="Puiu D."/>
            <person name="Wang H."/>
            <person name="Twardziok S.O."/>
            <person name="Deal K.R."/>
            <person name="Huo N."/>
            <person name="Zhu T."/>
            <person name="Wang L."/>
            <person name="Wang Y."/>
            <person name="McGuire P.E."/>
            <person name="Liu S."/>
            <person name="Long H."/>
            <person name="Ramasamy R.K."/>
            <person name="Rodriguez J.C."/>
            <person name="Van S.L."/>
            <person name="Yuan L."/>
            <person name="Wang Z."/>
            <person name="Xia Z."/>
            <person name="Xiao L."/>
            <person name="Anderson O.D."/>
            <person name="Ouyang S."/>
            <person name="Liang Y."/>
            <person name="Zimin A.V."/>
            <person name="Pertea G."/>
            <person name="Qi P."/>
            <person name="Bennetzen J.L."/>
            <person name="Dai X."/>
            <person name="Dawson M.W."/>
            <person name="Muller H.G."/>
            <person name="Kugler K."/>
            <person name="Rivarola-Duarte L."/>
            <person name="Spannagl M."/>
            <person name="Mayer K.F.X."/>
            <person name="Lu F.H."/>
            <person name="Bevan M.W."/>
            <person name="Leroy P."/>
            <person name="Li P."/>
            <person name="You F.M."/>
            <person name="Sun Q."/>
            <person name="Liu Z."/>
            <person name="Lyons E."/>
            <person name="Wicker T."/>
            <person name="Salzberg S.L."/>
            <person name="Devos K.M."/>
            <person name="Dvorak J."/>
        </authorList>
    </citation>
    <scope>NUCLEOTIDE SEQUENCE [LARGE SCALE GENOMIC DNA]</scope>
    <source>
        <strain evidence="9">cv. AL8/78</strain>
    </source>
</reference>
<dbReference type="InterPro" id="IPR013936">
    <property type="entry name" value="CRT-like"/>
</dbReference>
<evidence type="ECO:0000256" key="4">
    <source>
        <dbReference type="ARBA" id="ARBA00022692"/>
    </source>
</evidence>
<evidence type="ECO:0000313" key="10">
    <source>
        <dbReference type="Proteomes" id="UP000015105"/>
    </source>
</evidence>
<feature type="region of interest" description="Disordered" evidence="7">
    <location>
        <begin position="67"/>
        <end position="88"/>
    </location>
</feature>
<dbReference type="PANTHER" id="PTHR31326:SF3">
    <property type="entry name" value="PROTEIN CLT3, CHLOROPLASTIC"/>
    <property type="match status" value="1"/>
</dbReference>
<dbReference type="EnsemblPlants" id="AET3Gv21150500.11">
    <property type="protein sequence ID" value="AET3Gv21150500.11"/>
    <property type="gene ID" value="AET3Gv21150500"/>
</dbReference>
<keyword evidence="4 8" id="KW-0812">Transmembrane</keyword>
<organism evidence="9 10">
    <name type="scientific">Aegilops tauschii subsp. strangulata</name>
    <name type="common">Goatgrass</name>
    <dbReference type="NCBI Taxonomy" id="200361"/>
    <lineage>
        <taxon>Eukaryota</taxon>
        <taxon>Viridiplantae</taxon>
        <taxon>Streptophyta</taxon>
        <taxon>Embryophyta</taxon>
        <taxon>Tracheophyta</taxon>
        <taxon>Spermatophyta</taxon>
        <taxon>Magnoliopsida</taxon>
        <taxon>Liliopsida</taxon>
        <taxon>Poales</taxon>
        <taxon>Poaceae</taxon>
        <taxon>BOP clade</taxon>
        <taxon>Pooideae</taxon>
        <taxon>Triticodae</taxon>
        <taxon>Triticeae</taxon>
        <taxon>Triticinae</taxon>
        <taxon>Aegilops</taxon>
    </lineage>
</organism>
<keyword evidence="10" id="KW-1185">Reference proteome</keyword>
<evidence type="ECO:0000256" key="7">
    <source>
        <dbReference type="SAM" id="MobiDB-lite"/>
    </source>
</evidence>
<keyword evidence="3" id="KW-0813">Transport</keyword>
<dbReference type="Gramene" id="AET3Gv21150500.11">
    <property type="protein sequence ID" value="AET3Gv21150500.11"/>
    <property type="gene ID" value="AET3Gv21150500"/>
</dbReference>
<evidence type="ECO:0000256" key="6">
    <source>
        <dbReference type="ARBA" id="ARBA00023136"/>
    </source>
</evidence>
<dbReference type="GO" id="GO:0016020">
    <property type="term" value="C:membrane"/>
    <property type="evidence" value="ECO:0007669"/>
    <property type="project" value="UniProtKB-SubCell"/>
</dbReference>
<feature type="transmembrane region" description="Helical" evidence="8">
    <location>
        <begin position="249"/>
        <end position="271"/>
    </location>
</feature>
<dbReference type="Pfam" id="PF08627">
    <property type="entry name" value="CRT-like"/>
    <property type="match status" value="1"/>
</dbReference>
<sequence length="306" mass="32110">IAVVQPTDIFCRANQIGGRAKQRPSETEQLPAAAAGRIFLPPLARSHQPLLILSLLPTAYAHQSRNQSTRFPAMASSSSSTSRVSTARRPLRCLPAGRAANGAAAAAVLGLPRREARVTLRAGARRSIAAAAWAEAGVAPWSRGSGRGKEAATACAAAGQVAGTSAAGAGVGGRSIGTDVALATAAVVATGTANRVLYKLALVPLRQYPFFLAQFATFGYVVVYFSILFFRYQAGHVTDEMLSLPQKPFILIGLLEALAAAAGMSAGVLYAFCWGSYSFWCFNTNIITDLSCMAACFVCYFPKEAL</sequence>
<proteinExistence type="inferred from homology"/>
<dbReference type="AlphaFoldDB" id="A0A453GPS4"/>
<evidence type="ECO:0000256" key="1">
    <source>
        <dbReference type="ARBA" id="ARBA00004141"/>
    </source>
</evidence>
<comment type="subcellular location">
    <subcellularLocation>
        <location evidence="1">Membrane</location>
        <topology evidence="1">Multi-pass membrane protein</topology>
    </subcellularLocation>
</comment>
<reference evidence="9" key="4">
    <citation type="submission" date="2019-03" db="UniProtKB">
        <authorList>
            <consortium name="EnsemblPlants"/>
        </authorList>
    </citation>
    <scope>IDENTIFICATION</scope>
</reference>
<evidence type="ECO:0000256" key="5">
    <source>
        <dbReference type="ARBA" id="ARBA00022989"/>
    </source>
</evidence>
<feature type="transmembrane region" description="Helical" evidence="8">
    <location>
        <begin position="277"/>
        <end position="301"/>
    </location>
</feature>
<dbReference type="Proteomes" id="UP000015105">
    <property type="component" value="Chromosome 3D"/>
</dbReference>
<name>A0A453GPS4_AEGTS</name>
<feature type="transmembrane region" description="Helical" evidence="8">
    <location>
        <begin position="208"/>
        <end position="229"/>
    </location>
</feature>
<evidence type="ECO:0000256" key="2">
    <source>
        <dbReference type="ARBA" id="ARBA00006690"/>
    </source>
</evidence>
<evidence type="ECO:0000313" key="9">
    <source>
        <dbReference type="EnsemblPlants" id="AET3Gv21150500.11"/>
    </source>
</evidence>
<reference evidence="10" key="1">
    <citation type="journal article" date="2014" name="Science">
        <title>Ancient hybridizations among the ancestral genomes of bread wheat.</title>
        <authorList>
            <consortium name="International Wheat Genome Sequencing Consortium,"/>
            <person name="Marcussen T."/>
            <person name="Sandve S.R."/>
            <person name="Heier L."/>
            <person name="Spannagl M."/>
            <person name="Pfeifer M."/>
            <person name="Jakobsen K.S."/>
            <person name="Wulff B.B."/>
            <person name="Steuernagel B."/>
            <person name="Mayer K.F."/>
            <person name="Olsen O.A."/>
        </authorList>
    </citation>
    <scope>NUCLEOTIDE SEQUENCE [LARGE SCALE GENOMIC DNA]</scope>
    <source>
        <strain evidence="10">cv. AL8/78</strain>
    </source>
</reference>